<dbReference type="Proteomes" id="UP001300745">
    <property type="component" value="Unassembled WGS sequence"/>
</dbReference>
<accession>A0ABT3SEM5</accession>
<evidence type="ECO:0008006" key="3">
    <source>
        <dbReference type="Google" id="ProtNLM"/>
    </source>
</evidence>
<organism evidence="1 2">
    <name type="scientific">Mycobacterium pinniadriaticum</name>
    <dbReference type="NCBI Taxonomy" id="2994102"/>
    <lineage>
        <taxon>Bacteria</taxon>
        <taxon>Bacillati</taxon>
        <taxon>Actinomycetota</taxon>
        <taxon>Actinomycetes</taxon>
        <taxon>Mycobacteriales</taxon>
        <taxon>Mycobacteriaceae</taxon>
        <taxon>Mycobacterium</taxon>
    </lineage>
</organism>
<sequence>MPADQDVYNGINGVQSDGTPRPWAWVRGRARTVLGDLMGANRKPFSRVLPNGSPVAATTSQLDHDVLTAEQVGWRYIDSTGTVWDLKDFVIVLIEKMVAETDADKLAKYRQAASTLRPWPQDFPAKPDFE</sequence>
<reference evidence="1 2" key="1">
    <citation type="submission" date="2022-11" db="EMBL/GenBank/DDBJ databases">
        <title>Mycobacterium sp. nov.</title>
        <authorList>
            <person name="Papic B."/>
            <person name="Spicic S."/>
            <person name="Duvnjak S."/>
        </authorList>
    </citation>
    <scope>NUCLEOTIDE SEQUENCE [LARGE SCALE GENOMIC DNA]</scope>
    <source>
        <strain evidence="1 2">CVI_P4</strain>
    </source>
</reference>
<dbReference type="EMBL" id="JAPJDO010000009">
    <property type="protein sequence ID" value="MCX2937588.1"/>
    <property type="molecule type" value="Genomic_DNA"/>
</dbReference>
<name>A0ABT3SEM5_9MYCO</name>
<evidence type="ECO:0000313" key="1">
    <source>
        <dbReference type="EMBL" id="MCX2937588.1"/>
    </source>
</evidence>
<comment type="caution">
    <text evidence="1">The sequence shown here is derived from an EMBL/GenBank/DDBJ whole genome shotgun (WGS) entry which is preliminary data.</text>
</comment>
<gene>
    <name evidence="1" type="ORF">ORI27_12835</name>
</gene>
<proteinExistence type="predicted"/>
<keyword evidence="2" id="KW-1185">Reference proteome</keyword>
<dbReference type="RefSeq" id="WP_265997247.1">
    <property type="nucleotide sequence ID" value="NZ_JAPJDN010000009.1"/>
</dbReference>
<protein>
    <recommendedName>
        <fullName evidence="3">Tail assembly chaperone</fullName>
    </recommendedName>
</protein>
<evidence type="ECO:0000313" key="2">
    <source>
        <dbReference type="Proteomes" id="UP001300745"/>
    </source>
</evidence>